<organism evidence="1 2">
    <name type="scientific">Popillia japonica</name>
    <name type="common">Japanese beetle</name>
    <dbReference type="NCBI Taxonomy" id="7064"/>
    <lineage>
        <taxon>Eukaryota</taxon>
        <taxon>Metazoa</taxon>
        <taxon>Ecdysozoa</taxon>
        <taxon>Arthropoda</taxon>
        <taxon>Hexapoda</taxon>
        <taxon>Insecta</taxon>
        <taxon>Pterygota</taxon>
        <taxon>Neoptera</taxon>
        <taxon>Endopterygota</taxon>
        <taxon>Coleoptera</taxon>
        <taxon>Polyphaga</taxon>
        <taxon>Scarabaeiformia</taxon>
        <taxon>Scarabaeidae</taxon>
        <taxon>Rutelinae</taxon>
        <taxon>Popillia</taxon>
    </lineage>
</organism>
<evidence type="ECO:0000313" key="2">
    <source>
        <dbReference type="Proteomes" id="UP001458880"/>
    </source>
</evidence>
<proteinExistence type="predicted"/>
<accession>A0AAW1L5I3</accession>
<dbReference type="Proteomes" id="UP001458880">
    <property type="component" value="Unassembled WGS sequence"/>
</dbReference>
<sequence>MRTGLTVWIYDIKPGVGGLWISSRVCGGSNFLGVRTQSPAEAFLCAGREIHGEKVNIRRRVLSTRAGYPLVLAASEIPNGNFTAARTPRRRAI</sequence>
<comment type="caution">
    <text evidence="1">The sequence shown here is derived from an EMBL/GenBank/DDBJ whole genome shotgun (WGS) entry which is preliminary data.</text>
</comment>
<name>A0AAW1L5I3_POPJA</name>
<protein>
    <submittedName>
        <fullName evidence="1">Uncharacterized protein</fullName>
    </submittedName>
</protein>
<gene>
    <name evidence="1" type="ORF">QE152_g17003</name>
</gene>
<dbReference type="AlphaFoldDB" id="A0AAW1L5I3"/>
<dbReference type="EMBL" id="JASPKY010000166">
    <property type="protein sequence ID" value="KAK9728835.1"/>
    <property type="molecule type" value="Genomic_DNA"/>
</dbReference>
<keyword evidence="2" id="KW-1185">Reference proteome</keyword>
<evidence type="ECO:0000313" key="1">
    <source>
        <dbReference type="EMBL" id="KAK9728835.1"/>
    </source>
</evidence>
<reference evidence="1 2" key="1">
    <citation type="journal article" date="2024" name="BMC Genomics">
        <title>De novo assembly and annotation of Popillia japonica's genome with initial clues to its potential as an invasive pest.</title>
        <authorList>
            <person name="Cucini C."/>
            <person name="Boschi S."/>
            <person name="Funari R."/>
            <person name="Cardaioli E."/>
            <person name="Iannotti N."/>
            <person name="Marturano G."/>
            <person name="Paoli F."/>
            <person name="Bruttini M."/>
            <person name="Carapelli A."/>
            <person name="Frati F."/>
            <person name="Nardi F."/>
        </authorList>
    </citation>
    <scope>NUCLEOTIDE SEQUENCE [LARGE SCALE GENOMIC DNA]</scope>
    <source>
        <strain evidence="1">DMR45628</strain>
    </source>
</reference>